<keyword evidence="3" id="KW-1185">Reference proteome</keyword>
<feature type="transmembrane region" description="Helical" evidence="1">
    <location>
        <begin position="33"/>
        <end position="49"/>
    </location>
</feature>
<dbReference type="KEGG" id="jeo:JMA_18450"/>
<reference evidence="2 3" key="1">
    <citation type="submission" date="2014-08" db="EMBL/GenBank/DDBJ databases">
        <title>Complete genome of a marine bacteria Jeotgalibacillus malaysiensis.</title>
        <authorList>
            <person name="Yaakop A.S."/>
            <person name="Chan K.-G."/>
            <person name="Goh K.M."/>
        </authorList>
    </citation>
    <scope>NUCLEOTIDE SEQUENCE [LARGE SCALE GENOMIC DNA]</scope>
    <source>
        <strain evidence="2 3">D5</strain>
    </source>
</reference>
<accession>A0A0B5AR80</accession>
<dbReference type="Proteomes" id="UP000031449">
    <property type="component" value="Chromosome"/>
</dbReference>
<evidence type="ECO:0000313" key="2">
    <source>
        <dbReference type="EMBL" id="AJD91162.1"/>
    </source>
</evidence>
<name>A0A0B5AR80_9BACL</name>
<dbReference type="EMBL" id="CP009416">
    <property type="protein sequence ID" value="AJD91162.1"/>
    <property type="molecule type" value="Genomic_DNA"/>
</dbReference>
<dbReference type="HOGENOM" id="CLU_2879877_0_0_9"/>
<sequence>MRVQPAMIALNLIFAVFFGVWSIRRFIDNDAALGVFLILISAVNVFIAIRRYKIAKVHEETTK</sequence>
<feature type="transmembrane region" description="Helical" evidence="1">
    <location>
        <begin position="7"/>
        <end position="27"/>
    </location>
</feature>
<dbReference type="STRING" id="1508404.JMA_18450"/>
<protein>
    <submittedName>
        <fullName evidence="2">Uncharacterized protein</fullName>
    </submittedName>
</protein>
<keyword evidence="1" id="KW-1133">Transmembrane helix</keyword>
<proteinExistence type="predicted"/>
<organism evidence="2 3">
    <name type="scientific">Jeotgalibacillus malaysiensis</name>
    <dbReference type="NCBI Taxonomy" id="1508404"/>
    <lineage>
        <taxon>Bacteria</taxon>
        <taxon>Bacillati</taxon>
        <taxon>Bacillota</taxon>
        <taxon>Bacilli</taxon>
        <taxon>Bacillales</taxon>
        <taxon>Caryophanaceae</taxon>
        <taxon>Jeotgalibacillus</taxon>
    </lineage>
</organism>
<keyword evidence="1" id="KW-0812">Transmembrane</keyword>
<evidence type="ECO:0000313" key="3">
    <source>
        <dbReference type="Proteomes" id="UP000031449"/>
    </source>
</evidence>
<keyword evidence="1" id="KW-0472">Membrane</keyword>
<dbReference type="AlphaFoldDB" id="A0A0B5AR80"/>
<dbReference type="BioCyc" id="JESP1508404:G14D9-11100-MONOMER"/>
<gene>
    <name evidence="2" type="ORF">JMA_18450</name>
</gene>
<evidence type="ECO:0000256" key="1">
    <source>
        <dbReference type="SAM" id="Phobius"/>
    </source>
</evidence>